<reference evidence="3" key="2">
    <citation type="journal article" date="2024" name="Plant">
        <title>Genomic evolution and insights into agronomic trait innovations of Sesamum species.</title>
        <authorList>
            <person name="Miao H."/>
            <person name="Wang L."/>
            <person name="Qu L."/>
            <person name="Liu H."/>
            <person name="Sun Y."/>
            <person name="Le M."/>
            <person name="Wang Q."/>
            <person name="Wei S."/>
            <person name="Zheng Y."/>
            <person name="Lin W."/>
            <person name="Duan Y."/>
            <person name="Cao H."/>
            <person name="Xiong S."/>
            <person name="Wang X."/>
            <person name="Wei L."/>
            <person name="Li C."/>
            <person name="Ma Q."/>
            <person name="Ju M."/>
            <person name="Zhao R."/>
            <person name="Li G."/>
            <person name="Mu C."/>
            <person name="Tian Q."/>
            <person name="Mei H."/>
            <person name="Zhang T."/>
            <person name="Gao T."/>
            <person name="Zhang H."/>
        </authorList>
    </citation>
    <scope>NUCLEOTIDE SEQUENCE</scope>
    <source>
        <strain evidence="3">KEN1</strain>
    </source>
</reference>
<name>A0AAW2TPN4_9LAMI</name>
<accession>A0AAW2TPN4</accession>
<feature type="domain" description="Retrotransposon gag" evidence="2">
    <location>
        <begin position="68"/>
        <end position="140"/>
    </location>
</feature>
<dbReference type="Pfam" id="PF03732">
    <property type="entry name" value="Retrotrans_gag"/>
    <property type="match status" value="1"/>
</dbReference>
<reference evidence="3" key="1">
    <citation type="submission" date="2020-06" db="EMBL/GenBank/DDBJ databases">
        <authorList>
            <person name="Li T."/>
            <person name="Hu X."/>
            <person name="Zhang T."/>
            <person name="Song X."/>
            <person name="Zhang H."/>
            <person name="Dai N."/>
            <person name="Sheng W."/>
            <person name="Hou X."/>
            <person name="Wei L."/>
        </authorList>
    </citation>
    <scope>NUCLEOTIDE SEQUENCE</scope>
    <source>
        <strain evidence="3">KEN1</strain>
        <tissue evidence="3">Leaf</tissue>
    </source>
</reference>
<gene>
    <name evidence="3" type="ORF">Slati_3956300</name>
</gene>
<dbReference type="InterPro" id="IPR005162">
    <property type="entry name" value="Retrotrans_gag_dom"/>
</dbReference>
<protein>
    <recommendedName>
        <fullName evidence="2">Retrotransposon gag domain-containing protein</fullName>
    </recommendedName>
</protein>
<dbReference type="AlphaFoldDB" id="A0AAW2TPN4"/>
<sequence length="160" mass="19006">MERGSTSRITTHQATRNEGTSETTVGNYNALNRMIFPHFDGENAIIWVRKCNRYFQMISIPEDQKVPFASIYFEGKVELWYQGYTEKNELLIWNELVLGVLERFEDFYNERVMTKFNKLHQDTTVNAYLERFGELKAQMLIFNRNLVEEFFTVKFISGFL</sequence>
<comment type="caution">
    <text evidence="3">The sequence shown here is derived from an EMBL/GenBank/DDBJ whole genome shotgun (WGS) entry which is preliminary data.</text>
</comment>
<proteinExistence type="predicted"/>
<evidence type="ECO:0000256" key="1">
    <source>
        <dbReference type="SAM" id="MobiDB-lite"/>
    </source>
</evidence>
<evidence type="ECO:0000313" key="3">
    <source>
        <dbReference type="EMBL" id="KAL0406424.1"/>
    </source>
</evidence>
<organism evidence="3">
    <name type="scientific">Sesamum latifolium</name>
    <dbReference type="NCBI Taxonomy" id="2727402"/>
    <lineage>
        <taxon>Eukaryota</taxon>
        <taxon>Viridiplantae</taxon>
        <taxon>Streptophyta</taxon>
        <taxon>Embryophyta</taxon>
        <taxon>Tracheophyta</taxon>
        <taxon>Spermatophyta</taxon>
        <taxon>Magnoliopsida</taxon>
        <taxon>eudicotyledons</taxon>
        <taxon>Gunneridae</taxon>
        <taxon>Pentapetalae</taxon>
        <taxon>asterids</taxon>
        <taxon>lamiids</taxon>
        <taxon>Lamiales</taxon>
        <taxon>Pedaliaceae</taxon>
        <taxon>Sesamum</taxon>
    </lineage>
</organism>
<dbReference type="EMBL" id="JACGWN010000014">
    <property type="protein sequence ID" value="KAL0406424.1"/>
    <property type="molecule type" value="Genomic_DNA"/>
</dbReference>
<feature type="region of interest" description="Disordered" evidence="1">
    <location>
        <begin position="1"/>
        <end position="23"/>
    </location>
</feature>
<evidence type="ECO:0000259" key="2">
    <source>
        <dbReference type="Pfam" id="PF03732"/>
    </source>
</evidence>